<feature type="region of interest" description="Disordered" evidence="1">
    <location>
        <begin position="1"/>
        <end position="62"/>
    </location>
</feature>
<proteinExistence type="predicted"/>
<dbReference type="InterPro" id="IPR018289">
    <property type="entry name" value="MULE_transposase_dom"/>
</dbReference>
<dbReference type="EMBL" id="BSXT01001042">
    <property type="protein sequence ID" value="GMF37841.1"/>
    <property type="molecule type" value="Genomic_DNA"/>
</dbReference>
<dbReference type="Proteomes" id="UP001165121">
    <property type="component" value="Unassembled WGS sequence"/>
</dbReference>
<dbReference type="AlphaFoldDB" id="A0A9W7CPP7"/>
<evidence type="ECO:0000313" key="3">
    <source>
        <dbReference type="EMBL" id="GMF37841.1"/>
    </source>
</evidence>
<feature type="domain" description="MULE transposase" evidence="2">
    <location>
        <begin position="341"/>
        <end position="436"/>
    </location>
</feature>
<comment type="caution">
    <text evidence="3">The sequence shown here is derived from an EMBL/GenBank/DDBJ whole genome shotgun (WGS) entry which is preliminary data.</text>
</comment>
<protein>
    <submittedName>
        <fullName evidence="3">Unnamed protein product</fullName>
    </submittedName>
</protein>
<accession>A0A9W7CPP7</accession>
<dbReference type="OrthoDB" id="123611at2759"/>
<evidence type="ECO:0000259" key="2">
    <source>
        <dbReference type="Pfam" id="PF10551"/>
    </source>
</evidence>
<feature type="compositionally biased region" description="Low complexity" evidence="1">
    <location>
        <begin position="7"/>
        <end position="16"/>
    </location>
</feature>
<dbReference type="PANTHER" id="PTHR47160:SF5">
    <property type="entry name" value="MULE TRANSPOSASE DOMAIN-CONTAINING PROTEIN"/>
    <property type="match status" value="1"/>
</dbReference>
<dbReference type="PANTHER" id="PTHR47160">
    <property type="entry name" value="PUTATIVE-RELATED"/>
    <property type="match status" value="1"/>
</dbReference>
<keyword evidence="4" id="KW-1185">Reference proteome</keyword>
<gene>
    <name evidence="3" type="ORF">Pfra01_001072200</name>
</gene>
<organism evidence="3 4">
    <name type="scientific">Phytophthora fragariaefolia</name>
    <dbReference type="NCBI Taxonomy" id="1490495"/>
    <lineage>
        <taxon>Eukaryota</taxon>
        <taxon>Sar</taxon>
        <taxon>Stramenopiles</taxon>
        <taxon>Oomycota</taxon>
        <taxon>Peronosporomycetes</taxon>
        <taxon>Peronosporales</taxon>
        <taxon>Peronosporaceae</taxon>
        <taxon>Phytophthora</taxon>
    </lineage>
</organism>
<name>A0A9W7CPP7_9STRA</name>
<evidence type="ECO:0000256" key="1">
    <source>
        <dbReference type="SAM" id="MobiDB-lite"/>
    </source>
</evidence>
<dbReference type="Pfam" id="PF10551">
    <property type="entry name" value="MULE"/>
    <property type="match status" value="1"/>
</dbReference>
<evidence type="ECO:0000313" key="4">
    <source>
        <dbReference type="Proteomes" id="UP001165121"/>
    </source>
</evidence>
<sequence length="445" mass="48179">MAKRTKTTTTKVAKASKLSRKVAQQAPASPRARTRTKRQLAMAMASPASSAPSSPASSVPSGPVASMMLASFVAALTPSPVLTPPSSTAAKTPLSSSCLPVLGWTLRESASTRTTPQQGVLLSAPATPSLSPLLPVSPRLSAYLTGGSLVSPRPSLSPTGTASDGISNELVGAESQRTKFKSVIRLNGFQYTKAGTPSKKVTYRSHVCHQGPVVPNLRNVEKEMKDAVDDMALQNLSMSAERVWETVRDTFYLEEDVAVHGLSREQVRQRVSRVRREYFGGSMHGLVEVPPLSLVQGSAMSFFQFHRVYAHKGSNDTKVERLIGGGHPVIIDKLKNKGATVFVDGTFRCVPQPFYQCVVIMVHDQASDCFLPAFYVLCSSKESGMYCNVIDHVIQATDQKLNPAKVICDFESGLIKAMLTQFPDAKVSGCYFHFKQALGRQMKKL</sequence>
<feature type="compositionally biased region" description="Low complexity" evidence="1">
    <location>
        <begin position="41"/>
        <end position="62"/>
    </location>
</feature>
<reference evidence="3" key="1">
    <citation type="submission" date="2023-04" db="EMBL/GenBank/DDBJ databases">
        <title>Phytophthora fragariaefolia NBRC 109709.</title>
        <authorList>
            <person name="Ichikawa N."/>
            <person name="Sato H."/>
            <person name="Tonouchi N."/>
        </authorList>
    </citation>
    <scope>NUCLEOTIDE SEQUENCE</scope>
    <source>
        <strain evidence="3">NBRC 109709</strain>
    </source>
</reference>